<dbReference type="Proteomes" id="UP000193570">
    <property type="component" value="Unassembled WGS sequence"/>
</dbReference>
<gene>
    <name evidence="6" type="primary">hbpA</name>
    <name evidence="6" type="ORF">ROJ8625_01428</name>
</gene>
<dbReference type="GO" id="GO:0030288">
    <property type="term" value="C:outer membrane-bounded periplasmic space"/>
    <property type="evidence" value="ECO:0007669"/>
    <property type="project" value="UniProtKB-ARBA"/>
</dbReference>
<evidence type="ECO:0000256" key="2">
    <source>
        <dbReference type="ARBA" id="ARBA00005695"/>
    </source>
</evidence>
<dbReference type="Gene3D" id="3.40.190.10">
    <property type="entry name" value="Periplasmic binding protein-like II"/>
    <property type="match status" value="1"/>
</dbReference>
<comment type="subcellular location">
    <subcellularLocation>
        <location evidence="1">Periplasm</location>
    </subcellularLocation>
</comment>
<comment type="similarity">
    <text evidence="2">Belongs to the bacterial solute-binding protein 5 family.</text>
</comment>
<feature type="domain" description="Solute-binding protein family 5" evidence="5">
    <location>
        <begin position="107"/>
        <end position="461"/>
    </location>
</feature>
<dbReference type="PIRSF" id="PIRSF002741">
    <property type="entry name" value="MppA"/>
    <property type="match status" value="1"/>
</dbReference>
<dbReference type="Pfam" id="PF00496">
    <property type="entry name" value="SBP_bac_5"/>
    <property type="match status" value="1"/>
</dbReference>
<dbReference type="GO" id="GO:1904680">
    <property type="term" value="F:peptide transmembrane transporter activity"/>
    <property type="evidence" value="ECO:0007669"/>
    <property type="project" value="TreeGrafter"/>
</dbReference>
<dbReference type="GO" id="GO:0015833">
    <property type="term" value="P:peptide transport"/>
    <property type="evidence" value="ECO:0007669"/>
    <property type="project" value="TreeGrafter"/>
</dbReference>
<dbReference type="SUPFAM" id="SSF53850">
    <property type="entry name" value="Periplasmic binding protein-like II"/>
    <property type="match status" value="1"/>
</dbReference>
<dbReference type="Gene3D" id="3.10.105.10">
    <property type="entry name" value="Dipeptide-binding Protein, Domain 3"/>
    <property type="match status" value="1"/>
</dbReference>
<keyword evidence="7" id="KW-1185">Reference proteome</keyword>
<organism evidence="6 7">
    <name type="scientific">Roseivivax jejudonensis</name>
    <dbReference type="NCBI Taxonomy" id="1529041"/>
    <lineage>
        <taxon>Bacteria</taxon>
        <taxon>Pseudomonadati</taxon>
        <taxon>Pseudomonadota</taxon>
        <taxon>Alphaproteobacteria</taxon>
        <taxon>Rhodobacterales</taxon>
        <taxon>Roseobacteraceae</taxon>
        <taxon>Roseivivax</taxon>
    </lineage>
</organism>
<evidence type="ECO:0000259" key="5">
    <source>
        <dbReference type="Pfam" id="PF00496"/>
    </source>
</evidence>
<dbReference type="PROSITE" id="PS51318">
    <property type="entry name" value="TAT"/>
    <property type="match status" value="1"/>
</dbReference>
<dbReference type="NCBIfam" id="TIGR01409">
    <property type="entry name" value="TAT_signal_seq"/>
    <property type="match status" value="1"/>
</dbReference>
<evidence type="ECO:0000256" key="3">
    <source>
        <dbReference type="ARBA" id="ARBA00022448"/>
    </source>
</evidence>
<protein>
    <submittedName>
        <fullName evidence="6">Heme-binding protein A</fullName>
    </submittedName>
</protein>
<dbReference type="InterPro" id="IPR006311">
    <property type="entry name" value="TAT_signal"/>
</dbReference>
<dbReference type="InterPro" id="IPR039424">
    <property type="entry name" value="SBP_5"/>
</dbReference>
<dbReference type="RefSeq" id="WP_085791154.1">
    <property type="nucleotide sequence ID" value="NZ_FWFK01000002.1"/>
</dbReference>
<name>A0A1X6YUF3_9RHOB</name>
<dbReference type="InterPro" id="IPR030678">
    <property type="entry name" value="Peptide/Ni-bd"/>
</dbReference>
<accession>A0A1X6YUF3</accession>
<evidence type="ECO:0000313" key="7">
    <source>
        <dbReference type="Proteomes" id="UP000193570"/>
    </source>
</evidence>
<proteinExistence type="inferred from homology"/>
<dbReference type="OrthoDB" id="9803988at2"/>
<keyword evidence="3" id="KW-0813">Transport</keyword>
<reference evidence="6 7" key="1">
    <citation type="submission" date="2017-03" db="EMBL/GenBank/DDBJ databases">
        <authorList>
            <person name="Afonso C.L."/>
            <person name="Miller P.J."/>
            <person name="Scott M.A."/>
            <person name="Spackman E."/>
            <person name="Goraichik I."/>
            <person name="Dimitrov K.M."/>
            <person name="Suarez D.L."/>
            <person name="Swayne D.E."/>
        </authorList>
    </citation>
    <scope>NUCLEOTIDE SEQUENCE [LARGE SCALE GENOMIC DNA]</scope>
    <source>
        <strain evidence="6 7">CECT 8625</strain>
    </source>
</reference>
<evidence type="ECO:0000256" key="1">
    <source>
        <dbReference type="ARBA" id="ARBA00004418"/>
    </source>
</evidence>
<dbReference type="GO" id="GO:0043190">
    <property type="term" value="C:ATP-binding cassette (ABC) transporter complex"/>
    <property type="evidence" value="ECO:0007669"/>
    <property type="project" value="InterPro"/>
</dbReference>
<dbReference type="CDD" id="cd08503">
    <property type="entry name" value="PBP2_NikA_DppA_OppA_like_17"/>
    <property type="match status" value="1"/>
</dbReference>
<evidence type="ECO:0000313" key="6">
    <source>
        <dbReference type="EMBL" id="SLN31532.1"/>
    </source>
</evidence>
<dbReference type="AlphaFoldDB" id="A0A1X6YUF3"/>
<dbReference type="EMBL" id="FWFK01000002">
    <property type="protein sequence ID" value="SLN31532.1"/>
    <property type="molecule type" value="Genomic_DNA"/>
</dbReference>
<sequence>MSLRRGHRALPGLVRALGSGTLSRREFMTHATALGVTASVANAVAGRPADAQETARPARRAGGTLRIQQDVRPLKDPRTFDWSEIANVTRGWLEYLVEYRNDGSLRGMLLSDWEANDDATGYTLWVREGVTWSDGTTFTADDVARMFEYWCDASVEGNVMAASLSALVDPVTNKLRAGSVVVEDGAVRLILPRPDATLIVSLADYPAAVVPPGFDAATMLEDPVGTGPFRPEHVTPGESAALVRAEDHRWWGEDLPEWGPATLDRIEFVDLGTDPSTWIDAIENERVDMLYENVGRFVEAADALGWERYETPTAATVVLRGNQQAEVGGATPYADIRVREALTLATDNAICLELGYGGRGEVAANDHVAPIQPDHADLGPARFDPDAARQRVIQAGLQDFEHRIVTLDDGVARRTGAAIEALLLDAGIPATQEVLPGSRFWAEWKSFPLSITEWNHRPLGVQTLALGYRTGAVWNESGYANPDFDAALDRALAIAEPEARAEVMAELQGMLRANAVIVQPYWRSLIRHARPDVVGAEMHPAFEIHLYRLGFSA</sequence>
<evidence type="ECO:0000256" key="4">
    <source>
        <dbReference type="ARBA" id="ARBA00022729"/>
    </source>
</evidence>
<dbReference type="InterPro" id="IPR000914">
    <property type="entry name" value="SBP_5_dom"/>
</dbReference>
<keyword evidence="4" id="KW-0732">Signal</keyword>
<dbReference type="PANTHER" id="PTHR30290:SF9">
    <property type="entry name" value="OLIGOPEPTIDE-BINDING PROTEIN APPA"/>
    <property type="match status" value="1"/>
</dbReference>
<dbReference type="PANTHER" id="PTHR30290">
    <property type="entry name" value="PERIPLASMIC BINDING COMPONENT OF ABC TRANSPORTER"/>
    <property type="match status" value="1"/>
</dbReference>
<dbReference type="InterPro" id="IPR019546">
    <property type="entry name" value="TAT_signal_bac_arc"/>
</dbReference>